<reference evidence="1" key="1">
    <citation type="journal article" date="2006" name="Appl. Environ. Microbiol.">
        <title>Facile recovery of individual high-molecular-weight, low-copy-number natural plasmids for genomic sequencing.</title>
        <authorList>
            <person name="Williams L.E."/>
            <person name="Detter C."/>
            <person name="Barry K."/>
            <person name="Lapidus A."/>
            <person name="Summers A.O."/>
        </authorList>
    </citation>
    <scope>NUCLEOTIDE SEQUENCE</scope>
    <source>
        <strain evidence="1">L2-79-05</strain>
        <plasmid evidence="1">pLEW279a</plasmid>
    </source>
</reference>
<organism evidence="1">
    <name type="scientific">Corynebacterium sp. L2-79-05</name>
    <dbReference type="NCBI Taxonomy" id="373068"/>
    <lineage>
        <taxon>Bacteria</taxon>
        <taxon>Bacillati</taxon>
        <taxon>Actinomycetota</taxon>
        <taxon>Actinomycetes</taxon>
        <taxon>Mycobacteriales</taxon>
        <taxon>Corynebacteriaceae</taxon>
        <taxon>Corynebacterium</taxon>
    </lineage>
</organism>
<keyword evidence="1" id="KW-0614">Plasmid</keyword>
<geneLocation type="plasmid" evidence="1">
    <name>pLEW279a</name>
</geneLocation>
<dbReference type="AlphaFoldDB" id="Q0ZKC0"/>
<dbReference type="EMBL" id="DQ390458">
    <property type="protein sequence ID" value="ABG49354.1"/>
    <property type="molecule type" value="Genomic_DNA"/>
</dbReference>
<name>Q0ZKC0_9CORY</name>
<evidence type="ECO:0000313" key="1">
    <source>
        <dbReference type="EMBL" id="ABG49354.1"/>
    </source>
</evidence>
<protein>
    <submittedName>
        <fullName evidence="1">Uncharacterized protein</fullName>
    </submittedName>
</protein>
<accession>Q0ZKC0</accession>
<sequence>MRLRPDFAYLLVLLVQFGFGGGINAAGFGFSVEEVVDYFPMVKLVDGAVKRNQSPGRDRSSRWCAIWEVGSQGRFLASATMIVFLNVMKTTLPFGEFPLSRVPGQ</sequence>
<proteinExistence type="predicted"/>